<dbReference type="PROSITE" id="PS51450">
    <property type="entry name" value="LRR"/>
    <property type="match status" value="2"/>
</dbReference>
<evidence type="ECO:0000256" key="2">
    <source>
        <dbReference type="ARBA" id="ARBA00022737"/>
    </source>
</evidence>
<protein>
    <recommendedName>
        <fullName evidence="4">Leucine-rich repeat domain-containing protein</fullName>
    </recommendedName>
</protein>
<dbReference type="EMBL" id="LAZR01021212">
    <property type="protein sequence ID" value="KKL86107.1"/>
    <property type="molecule type" value="Genomic_DNA"/>
</dbReference>
<dbReference type="Gene3D" id="3.80.10.10">
    <property type="entry name" value="Ribonuclease Inhibitor"/>
    <property type="match status" value="1"/>
</dbReference>
<gene>
    <name evidence="3" type="ORF">LCGC14_1948030</name>
</gene>
<dbReference type="InterPro" id="IPR032675">
    <property type="entry name" value="LRR_dom_sf"/>
</dbReference>
<keyword evidence="2" id="KW-0677">Repeat</keyword>
<dbReference type="SUPFAM" id="SSF52058">
    <property type="entry name" value="L domain-like"/>
    <property type="match status" value="1"/>
</dbReference>
<proteinExistence type="predicted"/>
<dbReference type="AlphaFoldDB" id="A0A0F9IFB8"/>
<feature type="non-terminal residue" evidence="3">
    <location>
        <position position="1"/>
    </location>
</feature>
<name>A0A0F9IFB8_9ZZZZ</name>
<dbReference type="SMART" id="SM00365">
    <property type="entry name" value="LRR_SD22"/>
    <property type="match status" value="2"/>
</dbReference>
<dbReference type="Pfam" id="PF12799">
    <property type="entry name" value="LRR_4"/>
    <property type="match status" value="1"/>
</dbReference>
<comment type="caution">
    <text evidence="3">The sequence shown here is derived from an EMBL/GenBank/DDBJ whole genome shotgun (WGS) entry which is preliminary data.</text>
</comment>
<sequence length="95" mass="11140">LEHLKDLFYLNLSNNQIKEIKALDHLRNLESLWLSSNEIGVLSGLENLYNLRTISVDYQRPGYSSRLSLDKSNIYYDDNGPKYVVHCLKKIKRKI</sequence>
<dbReference type="InterPro" id="IPR050836">
    <property type="entry name" value="SDS22/Internalin_LRR"/>
</dbReference>
<evidence type="ECO:0000256" key="1">
    <source>
        <dbReference type="ARBA" id="ARBA00022614"/>
    </source>
</evidence>
<dbReference type="PANTHER" id="PTHR46652">
    <property type="entry name" value="LEUCINE-RICH REPEAT AND IQ DOMAIN-CONTAINING PROTEIN 1-RELATED"/>
    <property type="match status" value="1"/>
</dbReference>
<evidence type="ECO:0000313" key="3">
    <source>
        <dbReference type="EMBL" id="KKL86107.1"/>
    </source>
</evidence>
<keyword evidence="1" id="KW-0433">Leucine-rich repeat</keyword>
<dbReference type="PANTHER" id="PTHR46652:SF3">
    <property type="entry name" value="LEUCINE-RICH REPEAT-CONTAINING PROTEIN 9"/>
    <property type="match status" value="1"/>
</dbReference>
<dbReference type="InterPro" id="IPR025875">
    <property type="entry name" value="Leu-rich_rpt_4"/>
</dbReference>
<accession>A0A0F9IFB8</accession>
<organism evidence="3">
    <name type="scientific">marine sediment metagenome</name>
    <dbReference type="NCBI Taxonomy" id="412755"/>
    <lineage>
        <taxon>unclassified sequences</taxon>
        <taxon>metagenomes</taxon>
        <taxon>ecological metagenomes</taxon>
    </lineage>
</organism>
<reference evidence="3" key="1">
    <citation type="journal article" date="2015" name="Nature">
        <title>Complex archaea that bridge the gap between prokaryotes and eukaryotes.</title>
        <authorList>
            <person name="Spang A."/>
            <person name="Saw J.H."/>
            <person name="Jorgensen S.L."/>
            <person name="Zaremba-Niedzwiedzka K."/>
            <person name="Martijn J."/>
            <person name="Lind A.E."/>
            <person name="van Eijk R."/>
            <person name="Schleper C."/>
            <person name="Guy L."/>
            <person name="Ettema T.J."/>
        </authorList>
    </citation>
    <scope>NUCLEOTIDE SEQUENCE</scope>
</reference>
<dbReference type="InterPro" id="IPR001611">
    <property type="entry name" value="Leu-rich_rpt"/>
</dbReference>
<evidence type="ECO:0008006" key="4">
    <source>
        <dbReference type="Google" id="ProtNLM"/>
    </source>
</evidence>